<dbReference type="InterPro" id="IPR011009">
    <property type="entry name" value="Kinase-like_dom_sf"/>
</dbReference>
<feature type="domain" description="Aminoglycoside phosphotransferase" evidence="1">
    <location>
        <begin position="47"/>
        <end position="241"/>
    </location>
</feature>
<organism evidence="2 3">
    <name type="scientific">Nonomuraea montanisoli</name>
    <dbReference type="NCBI Taxonomy" id="2741721"/>
    <lineage>
        <taxon>Bacteria</taxon>
        <taxon>Bacillati</taxon>
        <taxon>Actinomycetota</taxon>
        <taxon>Actinomycetes</taxon>
        <taxon>Streptosporangiales</taxon>
        <taxon>Streptosporangiaceae</taxon>
        <taxon>Nonomuraea</taxon>
    </lineage>
</organism>
<dbReference type="PANTHER" id="PTHR21310">
    <property type="entry name" value="AMINOGLYCOSIDE PHOSPHOTRANSFERASE-RELATED-RELATED"/>
    <property type="match status" value="1"/>
</dbReference>
<accession>A0A7Y6I662</accession>
<dbReference type="Proteomes" id="UP000586042">
    <property type="component" value="Unassembled WGS sequence"/>
</dbReference>
<protein>
    <submittedName>
        <fullName evidence="2">Aminoglycoside phosphotransferase family protein</fullName>
    </submittedName>
</protein>
<comment type="caution">
    <text evidence="2">The sequence shown here is derived from an EMBL/GenBank/DDBJ whole genome shotgun (WGS) entry which is preliminary data.</text>
</comment>
<dbReference type="Pfam" id="PF01636">
    <property type="entry name" value="APH"/>
    <property type="match status" value="1"/>
</dbReference>
<proteinExistence type="predicted"/>
<evidence type="ECO:0000313" key="3">
    <source>
        <dbReference type="Proteomes" id="UP000586042"/>
    </source>
</evidence>
<dbReference type="SUPFAM" id="SSF56112">
    <property type="entry name" value="Protein kinase-like (PK-like)"/>
    <property type="match status" value="1"/>
</dbReference>
<dbReference type="AlphaFoldDB" id="A0A7Y6I662"/>
<gene>
    <name evidence="2" type="ORF">HTZ77_08435</name>
</gene>
<dbReference type="PANTHER" id="PTHR21310:SF15">
    <property type="entry name" value="AMINOGLYCOSIDE PHOSPHOTRANSFERASE DOMAIN-CONTAINING PROTEIN"/>
    <property type="match status" value="1"/>
</dbReference>
<dbReference type="GO" id="GO:0016740">
    <property type="term" value="F:transferase activity"/>
    <property type="evidence" value="ECO:0007669"/>
    <property type="project" value="UniProtKB-KW"/>
</dbReference>
<dbReference type="Gene3D" id="3.90.1200.10">
    <property type="match status" value="1"/>
</dbReference>
<dbReference type="RefSeq" id="WP_175588905.1">
    <property type="nucleotide sequence ID" value="NZ_JABWGN010000003.1"/>
</dbReference>
<keyword evidence="2" id="KW-0808">Transferase</keyword>
<evidence type="ECO:0000259" key="1">
    <source>
        <dbReference type="Pfam" id="PF01636"/>
    </source>
</evidence>
<name>A0A7Y6I662_9ACTN</name>
<dbReference type="InterPro" id="IPR002575">
    <property type="entry name" value="Aminoglycoside_PTrfase"/>
</dbReference>
<dbReference type="InterPro" id="IPR051678">
    <property type="entry name" value="AGP_Transferase"/>
</dbReference>
<keyword evidence="3" id="KW-1185">Reference proteome</keyword>
<dbReference type="EMBL" id="JABWGN010000003">
    <property type="protein sequence ID" value="NUW31450.1"/>
    <property type="molecule type" value="Genomic_DNA"/>
</dbReference>
<sequence>MISPLDRYARTVGRPVEALRLRAGESADVVLDDAAGLAWRFPRRPAGRAGLTSLVSLASLADRMRLVRAHGIPAPEVVEVREDCLVMRLVDGEPLAPGREPDPAALTGLLERLSSVPLSSVPLASVPLASVPPAGSGRREEWRELVDDVRRLVVPLLAPEQARRALADATRALRTAGSAPTGFVHGDLGGANILVAGPAGAARVAGVLDWEAAGPGDPAVDLAALSVSVGPATRERLAAAFPGLAARADAYAATFALQEAVYGLREGDASAVEAGLAPYRRTGGPDTA</sequence>
<evidence type="ECO:0000313" key="2">
    <source>
        <dbReference type="EMBL" id="NUW31450.1"/>
    </source>
</evidence>
<reference evidence="2 3" key="1">
    <citation type="submission" date="2020-06" db="EMBL/GenBank/DDBJ databases">
        <title>Nonomuraea sp. SMC257, a novel actinomycete isolated from soil.</title>
        <authorList>
            <person name="Chanama M."/>
        </authorList>
    </citation>
    <scope>NUCLEOTIDE SEQUENCE [LARGE SCALE GENOMIC DNA]</scope>
    <source>
        <strain evidence="2 3">SMC257</strain>
    </source>
</reference>